<sequence length="315" mass="36113">MTGYTMKTDAYVKDTPGDDGNFIRFNQFEKVAYIIHDAWRIGLTGNLLVPHYRGPWGIDVVEYGFHGLNQTPSVWAGQTKLPAPVLKISAFYLTTYDVPQYLVGDDRLAPYQDPSKTMYMLSDMNRTYDLGYVSEYGRCQSSSDVYRWGFSYIQLFIITILLFLWTLGIWMVWLKAHINLPLGEYKDSGEVPTGWKSLLHLASAMQRDLAAADIDPTAMSDGQLRAELRRHVKGGTVSFESPTATTATKPDIPLGRFLRQKTKERKWWVVLFVLYFLATCLALLILAISWLCWFGVYAFLFVGRMKWLWVYLPCS</sequence>
<keyword evidence="1" id="KW-0472">Membrane</keyword>
<comment type="caution">
    <text evidence="2">The sequence shown here is derived from an EMBL/GenBank/DDBJ whole genome shotgun (WGS) entry which is preliminary data.</text>
</comment>
<dbReference type="Proteomes" id="UP001303115">
    <property type="component" value="Unassembled WGS sequence"/>
</dbReference>
<name>A0AAN6PJ98_9PEZI</name>
<evidence type="ECO:0000313" key="2">
    <source>
        <dbReference type="EMBL" id="KAK4042024.1"/>
    </source>
</evidence>
<keyword evidence="3" id="KW-1185">Reference proteome</keyword>
<evidence type="ECO:0000313" key="3">
    <source>
        <dbReference type="Proteomes" id="UP001303115"/>
    </source>
</evidence>
<accession>A0AAN6PJ98</accession>
<feature type="transmembrane region" description="Helical" evidence="1">
    <location>
        <begin position="148"/>
        <end position="173"/>
    </location>
</feature>
<organism evidence="2 3">
    <name type="scientific">Parachaetomium inaequale</name>
    <dbReference type="NCBI Taxonomy" id="2588326"/>
    <lineage>
        <taxon>Eukaryota</taxon>
        <taxon>Fungi</taxon>
        <taxon>Dikarya</taxon>
        <taxon>Ascomycota</taxon>
        <taxon>Pezizomycotina</taxon>
        <taxon>Sordariomycetes</taxon>
        <taxon>Sordariomycetidae</taxon>
        <taxon>Sordariales</taxon>
        <taxon>Chaetomiaceae</taxon>
        <taxon>Parachaetomium</taxon>
    </lineage>
</organism>
<gene>
    <name evidence="2" type="ORF">C8A01DRAFT_44913</name>
</gene>
<evidence type="ECO:0000256" key="1">
    <source>
        <dbReference type="SAM" id="Phobius"/>
    </source>
</evidence>
<proteinExistence type="predicted"/>
<dbReference type="AlphaFoldDB" id="A0AAN6PJ98"/>
<reference evidence="3" key="1">
    <citation type="journal article" date="2023" name="Mol. Phylogenet. Evol.">
        <title>Genome-scale phylogeny and comparative genomics of the fungal order Sordariales.</title>
        <authorList>
            <person name="Hensen N."/>
            <person name="Bonometti L."/>
            <person name="Westerberg I."/>
            <person name="Brannstrom I.O."/>
            <person name="Guillou S."/>
            <person name="Cros-Aarteil S."/>
            <person name="Calhoun S."/>
            <person name="Haridas S."/>
            <person name="Kuo A."/>
            <person name="Mondo S."/>
            <person name="Pangilinan J."/>
            <person name="Riley R."/>
            <person name="LaButti K."/>
            <person name="Andreopoulos B."/>
            <person name="Lipzen A."/>
            <person name="Chen C."/>
            <person name="Yan M."/>
            <person name="Daum C."/>
            <person name="Ng V."/>
            <person name="Clum A."/>
            <person name="Steindorff A."/>
            <person name="Ohm R.A."/>
            <person name="Martin F."/>
            <person name="Silar P."/>
            <person name="Natvig D.O."/>
            <person name="Lalanne C."/>
            <person name="Gautier V."/>
            <person name="Ament-Velasquez S.L."/>
            <person name="Kruys A."/>
            <person name="Hutchinson M.I."/>
            <person name="Powell A.J."/>
            <person name="Barry K."/>
            <person name="Miller A.N."/>
            <person name="Grigoriev I.V."/>
            <person name="Debuchy R."/>
            <person name="Gladieux P."/>
            <person name="Hiltunen Thoren M."/>
            <person name="Johannesson H."/>
        </authorList>
    </citation>
    <scope>NUCLEOTIDE SEQUENCE [LARGE SCALE GENOMIC DNA]</scope>
    <source>
        <strain evidence="3">CBS 284.82</strain>
    </source>
</reference>
<feature type="transmembrane region" description="Helical" evidence="1">
    <location>
        <begin position="267"/>
        <end position="300"/>
    </location>
</feature>
<dbReference type="EMBL" id="MU854347">
    <property type="protein sequence ID" value="KAK4042024.1"/>
    <property type="molecule type" value="Genomic_DNA"/>
</dbReference>
<keyword evidence="1" id="KW-1133">Transmembrane helix</keyword>
<protein>
    <submittedName>
        <fullName evidence="2">Uncharacterized protein</fullName>
    </submittedName>
</protein>
<keyword evidence="1" id="KW-0812">Transmembrane</keyword>